<keyword evidence="1" id="KW-0813">Transport</keyword>
<dbReference type="InterPro" id="IPR003593">
    <property type="entry name" value="AAA+_ATPase"/>
</dbReference>
<dbReference type="Proteomes" id="UP000319908">
    <property type="component" value="Unassembled WGS sequence"/>
</dbReference>
<dbReference type="InterPro" id="IPR017871">
    <property type="entry name" value="ABC_transporter-like_CS"/>
</dbReference>
<dbReference type="CDD" id="cd03214">
    <property type="entry name" value="ABC_Iron-Siderophores_B12_Hemin"/>
    <property type="match status" value="1"/>
</dbReference>
<reference evidence="7 8" key="1">
    <citation type="journal article" date="2020" name="Antonie Van Leeuwenhoek">
        <title>Rhodopirellula heiligendammensis sp. nov., Rhodopirellula pilleata sp. nov., and Rhodopirellula solitaria sp. nov. isolated from natural or artificial marine surfaces in Northern Germany and California, USA, and emended description of the genus Rhodopirellula.</title>
        <authorList>
            <person name="Kallscheuer N."/>
            <person name="Wiegand S."/>
            <person name="Jogler M."/>
            <person name="Boedeker C."/>
            <person name="Peeters S.H."/>
            <person name="Rast P."/>
            <person name="Heuer A."/>
            <person name="Jetten M.S.M."/>
            <person name="Rohde M."/>
            <person name="Jogler C."/>
        </authorList>
    </citation>
    <scope>NUCLEOTIDE SEQUENCE [LARGE SCALE GENOMIC DNA]</scope>
    <source>
        <strain evidence="7 8">Poly21</strain>
    </source>
</reference>
<dbReference type="AlphaFoldDB" id="A0A5C6BTF3"/>
<dbReference type="PROSITE" id="PS00211">
    <property type="entry name" value="ABC_TRANSPORTER_1"/>
    <property type="match status" value="1"/>
</dbReference>
<dbReference type="InterPro" id="IPR027417">
    <property type="entry name" value="P-loop_NTPase"/>
</dbReference>
<evidence type="ECO:0000256" key="4">
    <source>
        <dbReference type="ARBA" id="ARBA00022967"/>
    </source>
</evidence>
<keyword evidence="3 7" id="KW-0067">ATP-binding</keyword>
<keyword evidence="8" id="KW-1185">Reference proteome</keyword>
<evidence type="ECO:0000259" key="6">
    <source>
        <dbReference type="PROSITE" id="PS50893"/>
    </source>
</evidence>
<dbReference type="GO" id="GO:0016887">
    <property type="term" value="F:ATP hydrolysis activity"/>
    <property type="evidence" value="ECO:0007669"/>
    <property type="project" value="InterPro"/>
</dbReference>
<dbReference type="InterPro" id="IPR003439">
    <property type="entry name" value="ABC_transporter-like_ATP-bd"/>
</dbReference>
<dbReference type="Gene3D" id="3.40.50.300">
    <property type="entry name" value="P-loop containing nucleotide triphosphate hydrolases"/>
    <property type="match status" value="1"/>
</dbReference>
<name>A0A5C6BTF3_9BACT</name>
<evidence type="ECO:0000256" key="1">
    <source>
        <dbReference type="ARBA" id="ARBA00022448"/>
    </source>
</evidence>
<comment type="caution">
    <text evidence="7">The sequence shown here is derived from an EMBL/GenBank/DDBJ whole genome shotgun (WGS) entry which is preliminary data.</text>
</comment>
<keyword evidence="4" id="KW-1278">Translocase</keyword>
<sequence>MTILRAENLTFGFDTERDVIRELSLELRPGELMVLLGGNGAGKTTLLRILAGHLCPGGGRVWLDGRPVDEWSTRDRAQRLALMPQAERCESAISVRELVRLGRAAHRGWLMPLNEADEHIVDEALAVTQMTPFQEQAITTLSGGQWRRAILARSLTQGASALLLDEPTSGLDLRHQYECLDHIRRLVREKQLIAIVTLHDLNQAAMFADRISLLADQRVFASGSVAEVLTRERIKQTYGIDVSIMQHPVYATPVIVPVLPGDVAC</sequence>
<dbReference type="GO" id="GO:0005524">
    <property type="term" value="F:ATP binding"/>
    <property type="evidence" value="ECO:0007669"/>
    <property type="project" value="UniProtKB-KW"/>
</dbReference>
<keyword evidence="2" id="KW-0547">Nucleotide-binding</keyword>
<dbReference type="PANTHER" id="PTHR42794:SF1">
    <property type="entry name" value="HEMIN IMPORT ATP-BINDING PROTEIN HMUV"/>
    <property type="match status" value="1"/>
</dbReference>
<proteinExistence type="predicted"/>
<dbReference type="SMART" id="SM00382">
    <property type="entry name" value="AAA"/>
    <property type="match status" value="1"/>
</dbReference>
<dbReference type="EMBL" id="SJPU01000002">
    <property type="protein sequence ID" value="TWU15295.1"/>
    <property type="molecule type" value="Genomic_DNA"/>
</dbReference>
<organism evidence="7 8">
    <name type="scientific">Allorhodopirellula heiligendammensis</name>
    <dbReference type="NCBI Taxonomy" id="2714739"/>
    <lineage>
        <taxon>Bacteria</taxon>
        <taxon>Pseudomonadati</taxon>
        <taxon>Planctomycetota</taxon>
        <taxon>Planctomycetia</taxon>
        <taxon>Pirellulales</taxon>
        <taxon>Pirellulaceae</taxon>
        <taxon>Allorhodopirellula</taxon>
    </lineage>
</organism>
<feature type="domain" description="ABC transporter" evidence="6">
    <location>
        <begin position="4"/>
        <end position="241"/>
    </location>
</feature>
<evidence type="ECO:0000256" key="5">
    <source>
        <dbReference type="ARBA" id="ARBA00037066"/>
    </source>
</evidence>
<comment type="function">
    <text evidence="5">Part of the ABC transporter complex HmuTUV involved in hemin import. Responsible for energy coupling to the transport system.</text>
</comment>
<dbReference type="PANTHER" id="PTHR42794">
    <property type="entry name" value="HEMIN IMPORT ATP-BINDING PROTEIN HMUV"/>
    <property type="match status" value="1"/>
</dbReference>
<dbReference type="Pfam" id="PF00005">
    <property type="entry name" value="ABC_tran"/>
    <property type="match status" value="1"/>
</dbReference>
<protein>
    <submittedName>
        <fullName evidence="7">Siderophore transport system ATP-binding protein YusV</fullName>
    </submittedName>
</protein>
<evidence type="ECO:0000256" key="2">
    <source>
        <dbReference type="ARBA" id="ARBA00022741"/>
    </source>
</evidence>
<dbReference type="PROSITE" id="PS50893">
    <property type="entry name" value="ABC_TRANSPORTER_2"/>
    <property type="match status" value="1"/>
</dbReference>
<evidence type="ECO:0000313" key="8">
    <source>
        <dbReference type="Proteomes" id="UP000319908"/>
    </source>
</evidence>
<gene>
    <name evidence="7" type="primary">yusV</name>
    <name evidence="7" type="ORF">Poly21_24900</name>
</gene>
<accession>A0A5C6BTF3</accession>
<evidence type="ECO:0000313" key="7">
    <source>
        <dbReference type="EMBL" id="TWU15295.1"/>
    </source>
</evidence>
<dbReference type="SUPFAM" id="SSF52540">
    <property type="entry name" value="P-loop containing nucleoside triphosphate hydrolases"/>
    <property type="match status" value="1"/>
</dbReference>
<dbReference type="FunFam" id="3.40.50.300:FF:000134">
    <property type="entry name" value="Iron-enterobactin ABC transporter ATP-binding protein"/>
    <property type="match status" value="1"/>
</dbReference>
<evidence type="ECO:0000256" key="3">
    <source>
        <dbReference type="ARBA" id="ARBA00022840"/>
    </source>
</evidence>